<dbReference type="InterPro" id="IPR036291">
    <property type="entry name" value="NAD(P)-bd_dom_sf"/>
</dbReference>
<organism evidence="2 3">
    <name type="scientific">Alternaria burnsii</name>
    <dbReference type="NCBI Taxonomy" id="1187904"/>
    <lineage>
        <taxon>Eukaryota</taxon>
        <taxon>Fungi</taxon>
        <taxon>Dikarya</taxon>
        <taxon>Ascomycota</taxon>
        <taxon>Pezizomycotina</taxon>
        <taxon>Dothideomycetes</taxon>
        <taxon>Pleosporomycetidae</taxon>
        <taxon>Pleosporales</taxon>
        <taxon>Pleosporineae</taxon>
        <taxon>Pleosporaceae</taxon>
        <taxon>Alternaria</taxon>
        <taxon>Alternaria sect. Alternaria</taxon>
    </lineage>
</organism>
<reference evidence="2" key="1">
    <citation type="submission" date="2020-01" db="EMBL/GenBank/DDBJ databases">
        <authorList>
            <person name="Feng Z.H.Z."/>
        </authorList>
    </citation>
    <scope>NUCLEOTIDE SEQUENCE</scope>
    <source>
        <strain evidence="2">CBS107.38</strain>
    </source>
</reference>
<sequence>MAQPRRILIVGGTGMIGGYAALHLHSHGYAVTLAGRHPVKEVPILKDLPFIKINYVSGEYTPDVFSSFDSIVFSAGADVRHVPQNSFADEYYLQSSEAIVEFARSARDAGVARFVHIGSFYPHIAPQLVDTVPYIRSRKLAADGITSLATTQFHACSLDAPFVVGVVPGMKVPMFVAYTQFAEGKLGIPPSAPTGNTNFVSVESLAIAITAALEQSESVSSRAILIGGENLTFSEYFGLFFSAVGNHIAIPASNQEHPLMPDSSLWAGRSIEAYEPDASDEALLGNYRRESIRDTVQRIVKEYRSLQLV</sequence>
<dbReference type="InterPro" id="IPR001509">
    <property type="entry name" value="Epimerase_deHydtase"/>
</dbReference>
<dbReference type="Gene3D" id="3.40.50.720">
    <property type="entry name" value="NAD(P)-binding Rossmann-like Domain"/>
    <property type="match status" value="1"/>
</dbReference>
<dbReference type="EMBL" id="JAAABM010000014">
    <property type="protein sequence ID" value="KAF7672989.1"/>
    <property type="molecule type" value="Genomic_DNA"/>
</dbReference>
<dbReference type="OrthoDB" id="4464973at2759"/>
<dbReference type="AlphaFoldDB" id="A0A8H7B0X9"/>
<reference evidence="2" key="2">
    <citation type="submission" date="2020-08" db="EMBL/GenBank/DDBJ databases">
        <title>Draft Genome Sequence of Cumin Blight Pathogen Alternaria burnsii.</title>
        <authorList>
            <person name="Feng Z."/>
        </authorList>
    </citation>
    <scope>NUCLEOTIDE SEQUENCE</scope>
    <source>
        <strain evidence="2">CBS107.38</strain>
    </source>
</reference>
<protein>
    <submittedName>
        <fullName evidence="2">Nad-binding protein</fullName>
    </submittedName>
</protein>
<dbReference type="RefSeq" id="XP_038783332.1">
    <property type="nucleotide sequence ID" value="XM_038933987.1"/>
</dbReference>
<gene>
    <name evidence="2" type="ORF">GT037_008940</name>
</gene>
<dbReference type="SUPFAM" id="SSF51735">
    <property type="entry name" value="NAD(P)-binding Rossmann-fold domains"/>
    <property type="match status" value="1"/>
</dbReference>
<evidence type="ECO:0000313" key="3">
    <source>
        <dbReference type="Proteomes" id="UP000596902"/>
    </source>
</evidence>
<evidence type="ECO:0000259" key="1">
    <source>
        <dbReference type="Pfam" id="PF01370"/>
    </source>
</evidence>
<dbReference type="Proteomes" id="UP000596902">
    <property type="component" value="Unassembled WGS sequence"/>
</dbReference>
<dbReference type="GeneID" id="62207165"/>
<proteinExistence type="predicted"/>
<comment type="caution">
    <text evidence="2">The sequence shown here is derived from an EMBL/GenBank/DDBJ whole genome shotgun (WGS) entry which is preliminary data.</text>
</comment>
<evidence type="ECO:0000313" key="2">
    <source>
        <dbReference type="EMBL" id="KAF7672989.1"/>
    </source>
</evidence>
<feature type="domain" description="NAD-dependent epimerase/dehydratase" evidence="1">
    <location>
        <begin position="7"/>
        <end position="227"/>
    </location>
</feature>
<keyword evidence="3" id="KW-1185">Reference proteome</keyword>
<dbReference type="Pfam" id="PF01370">
    <property type="entry name" value="Epimerase"/>
    <property type="match status" value="1"/>
</dbReference>
<name>A0A8H7B0X9_9PLEO</name>
<accession>A0A8H7B0X9</accession>